<dbReference type="AlphaFoldDB" id="W8P3S7"/>
<dbReference type="SUPFAM" id="SSF103481">
    <property type="entry name" value="Multidrug resistance efflux transporter EmrE"/>
    <property type="match status" value="2"/>
</dbReference>
<keyword evidence="3 6" id="KW-0812">Transmembrane</keyword>
<proteinExistence type="predicted"/>
<reference evidence="8 9" key="1">
    <citation type="submission" date="2014-02" db="EMBL/GenBank/DDBJ databases">
        <title>Genome Sequence of an Hyperthermophilic Archaeon, Thermococcus nautili 30-1, producing viral vesicles.</title>
        <authorList>
            <person name="Oberto J."/>
            <person name="Gaudin M."/>
            <person name="Cossu M."/>
            <person name="Gorlas A."/>
            <person name="Slesarev A."/>
            <person name="Marguet E."/>
            <person name="Forterre P."/>
        </authorList>
    </citation>
    <scope>NUCLEOTIDE SEQUENCE [LARGE SCALE GENOMIC DNA]</scope>
    <source>
        <strain evidence="8 9">30-1</strain>
    </source>
</reference>
<accession>W8P3S7</accession>
<evidence type="ECO:0000313" key="8">
    <source>
        <dbReference type="EMBL" id="AHL22070.1"/>
    </source>
</evidence>
<comment type="subcellular location">
    <subcellularLocation>
        <location evidence="1">Cell membrane</location>
        <topology evidence="1">Multi-pass membrane protein</topology>
    </subcellularLocation>
</comment>
<dbReference type="InterPro" id="IPR050638">
    <property type="entry name" value="AA-Vitamin_Transporters"/>
</dbReference>
<evidence type="ECO:0000256" key="1">
    <source>
        <dbReference type="ARBA" id="ARBA00004651"/>
    </source>
</evidence>
<keyword evidence="9" id="KW-1185">Reference proteome</keyword>
<evidence type="ECO:0000256" key="6">
    <source>
        <dbReference type="SAM" id="Phobius"/>
    </source>
</evidence>
<keyword evidence="4 6" id="KW-1133">Transmembrane helix</keyword>
<dbReference type="RefSeq" id="WP_042689462.1">
    <property type="nucleotide sequence ID" value="NZ_CP007264.1"/>
</dbReference>
<feature type="transmembrane region" description="Helical" evidence="6">
    <location>
        <begin position="270"/>
        <end position="287"/>
    </location>
</feature>
<feature type="transmembrane region" description="Helical" evidence="6">
    <location>
        <begin position="68"/>
        <end position="88"/>
    </location>
</feature>
<feature type="domain" description="EamA" evidence="7">
    <location>
        <begin position="6"/>
        <end position="140"/>
    </location>
</feature>
<evidence type="ECO:0000256" key="3">
    <source>
        <dbReference type="ARBA" id="ARBA00022692"/>
    </source>
</evidence>
<dbReference type="InterPro" id="IPR000620">
    <property type="entry name" value="EamA_dom"/>
</dbReference>
<evidence type="ECO:0000259" key="7">
    <source>
        <dbReference type="Pfam" id="PF00892"/>
    </source>
</evidence>
<dbReference type="HOGENOM" id="CLU_082650_1_0_2"/>
<dbReference type="eggNOG" id="arCOG00272">
    <property type="taxonomic scope" value="Archaea"/>
</dbReference>
<dbReference type="STRING" id="195522.BD01_0445"/>
<name>W8P3S7_9EURY</name>
<feature type="transmembrane region" description="Helical" evidence="6">
    <location>
        <begin position="243"/>
        <end position="263"/>
    </location>
</feature>
<feature type="transmembrane region" description="Helical" evidence="6">
    <location>
        <begin position="152"/>
        <end position="171"/>
    </location>
</feature>
<organism evidence="8 9">
    <name type="scientific">Thermococcus nautili</name>
    <dbReference type="NCBI Taxonomy" id="195522"/>
    <lineage>
        <taxon>Archaea</taxon>
        <taxon>Methanobacteriati</taxon>
        <taxon>Methanobacteriota</taxon>
        <taxon>Thermococci</taxon>
        <taxon>Thermococcales</taxon>
        <taxon>Thermococcaceae</taxon>
        <taxon>Thermococcus</taxon>
    </lineage>
</organism>
<feature type="domain" description="EamA" evidence="7">
    <location>
        <begin position="152"/>
        <end position="286"/>
    </location>
</feature>
<sequence>MQTLILGVALALASAFSWASSTILVRVGLRRLSPIGANIFRLYVASTLFLLIFALTGNLSVFKLPARLLILAFISAQFGFVIGDYFYFNALKRMGVSRTVPITSTYPLWAILWAILFLGRTVKPHVIIGAVLVVLAIIIVKRAEEEEHADRLGFIFAFIAPISWSVAITIMDYLTKSIPSLQLAGVRMVFAALGVSVFLPRYGEEVRNISKREALVLVGAAVLGLILGQYLFVYSVSLVGSPIAAPVSAINPIIASLLAVLLLKEKPNARIFEGLILAVLGVILISIG</sequence>
<feature type="transmembrane region" description="Helical" evidence="6">
    <location>
        <begin position="214"/>
        <end position="237"/>
    </location>
</feature>
<dbReference type="GO" id="GO:0005886">
    <property type="term" value="C:plasma membrane"/>
    <property type="evidence" value="ECO:0007669"/>
    <property type="project" value="UniProtKB-SubCell"/>
</dbReference>
<feature type="transmembrane region" description="Helical" evidence="6">
    <location>
        <begin position="108"/>
        <end position="140"/>
    </location>
</feature>
<evidence type="ECO:0000256" key="2">
    <source>
        <dbReference type="ARBA" id="ARBA00022475"/>
    </source>
</evidence>
<evidence type="ECO:0000256" key="4">
    <source>
        <dbReference type="ARBA" id="ARBA00022989"/>
    </source>
</evidence>
<dbReference type="KEGG" id="tnu:BD01_0445"/>
<dbReference type="OrthoDB" id="29208at2157"/>
<dbReference type="PANTHER" id="PTHR32322:SF18">
    <property type="entry name" value="S-ADENOSYLMETHIONINE_S-ADENOSYLHOMOCYSTEINE TRANSPORTER"/>
    <property type="match status" value="1"/>
</dbReference>
<dbReference type="PANTHER" id="PTHR32322">
    <property type="entry name" value="INNER MEMBRANE TRANSPORTER"/>
    <property type="match status" value="1"/>
</dbReference>
<dbReference type="EMBL" id="CP007264">
    <property type="protein sequence ID" value="AHL22070.1"/>
    <property type="molecule type" value="Genomic_DNA"/>
</dbReference>
<evidence type="ECO:0000256" key="5">
    <source>
        <dbReference type="ARBA" id="ARBA00023136"/>
    </source>
</evidence>
<keyword evidence="5 6" id="KW-0472">Membrane</keyword>
<gene>
    <name evidence="8" type="ORF">BD01_0445</name>
</gene>
<dbReference type="Proteomes" id="UP000019434">
    <property type="component" value="Chromosome"/>
</dbReference>
<dbReference type="GeneID" id="24958798"/>
<dbReference type="Pfam" id="PF00892">
    <property type="entry name" value="EamA"/>
    <property type="match status" value="2"/>
</dbReference>
<feature type="transmembrane region" description="Helical" evidence="6">
    <location>
        <begin position="183"/>
        <end position="202"/>
    </location>
</feature>
<feature type="transmembrane region" description="Helical" evidence="6">
    <location>
        <begin position="35"/>
        <end position="56"/>
    </location>
</feature>
<protein>
    <submittedName>
        <fullName evidence="8">Permeases of the drug/metabolite transporter (DMT) superfamily</fullName>
    </submittedName>
</protein>
<evidence type="ECO:0000313" key="9">
    <source>
        <dbReference type="Proteomes" id="UP000019434"/>
    </source>
</evidence>
<dbReference type="InterPro" id="IPR037185">
    <property type="entry name" value="EmrE-like"/>
</dbReference>
<keyword evidence="2" id="KW-1003">Cell membrane</keyword>